<reference evidence="2 5" key="2">
    <citation type="submission" date="2021-01" db="EMBL/GenBank/DDBJ databases">
        <title>Whole genome shotgun sequence of Cellulomonas oligotrophica NBRC 109435.</title>
        <authorList>
            <person name="Komaki H."/>
            <person name="Tamura T."/>
        </authorList>
    </citation>
    <scope>NUCLEOTIDE SEQUENCE [LARGE SCALE GENOMIC DNA]</scope>
    <source>
        <strain evidence="2 5">NBRC 109435</strain>
    </source>
</reference>
<name>A0A7Y9FGB5_9CELL</name>
<dbReference type="EMBL" id="JACCBK010000001">
    <property type="protein sequence ID" value="NYD86502.1"/>
    <property type="molecule type" value="Genomic_DNA"/>
</dbReference>
<comment type="caution">
    <text evidence="3">The sequence shown here is derived from an EMBL/GenBank/DDBJ whole genome shotgun (WGS) entry which is preliminary data.</text>
</comment>
<protein>
    <recommendedName>
        <fullName evidence="6">Iron-containing redox enzyme family protein</fullName>
    </recommendedName>
</protein>
<dbReference type="Proteomes" id="UP000577956">
    <property type="component" value="Unassembled WGS sequence"/>
</dbReference>
<sequence>MSSTLHDRPTTRTGTRHQPRLPVPAPRGPLSAALVDVLPAGPPDDDAHDRLATAQALATTAARDGDDVLRDADVQLSLTVLYALHHRGVEGVDDAWEWEPALLHLRRTLERPFEAALRARAGHPRGPATGAADVARHLFALAAADDGPSLSRYVARHADAEQVREVLVLKSLYQLAEADQHTWAVPRLAGGPKAALVEIQADEYGGGQAGRMHAELFAATMRGAGLDDTYGRYVDVVPVPVLVALNTMSLLGLHRRLRGAAVGHLAAFEMTSSVPSRLYGNGLRRLGHDATTTAYFDEHVEADAVHEQIAARDLAGGLVEDEPALADDVALGAVACLAVEGDVAAHALERWAAGRSALEGPWRDVPGGTRG</sequence>
<proteinExistence type="predicted"/>
<dbReference type="Proteomes" id="UP000618382">
    <property type="component" value="Unassembled WGS sequence"/>
</dbReference>
<evidence type="ECO:0000313" key="5">
    <source>
        <dbReference type="Proteomes" id="UP000618382"/>
    </source>
</evidence>
<evidence type="ECO:0000313" key="4">
    <source>
        <dbReference type="Proteomes" id="UP000577956"/>
    </source>
</evidence>
<dbReference type="EMBL" id="BONN01000004">
    <property type="protein sequence ID" value="GIG32607.1"/>
    <property type="molecule type" value="Genomic_DNA"/>
</dbReference>
<dbReference type="SUPFAM" id="SSF48613">
    <property type="entry name" value="Heme oxygenase-like"/>
    <property type="match status" value="1"/>
</dbReference>
<dbReference type="Gene3D" id="1.20.910.10">
    <property type="entry name" value="Heme oxygenase-like"/>
    <property type="match status" value="1"/>
</dbReference>
<keyword evidence="5" id="KW-1185">Reference proteome</keyword>
<gene>
    <name evidence="3" type="ORF">BKA21_002051</name>
    <name evidence="2" type="ORF">Col01nite_17660</name>
</gene>
<dbReference type="RefSeq" id="WP_140458114.1">
    <property type="nucleotide sequence ID" value="NZ_BAABFI010000001.1"/>
</dbReference>
<feature type="region of interest" description="Disordered" evidence="1">
    <location>
        <begin position="1"/>
        <end position="28"/>
    </location>
</feature>
<evidence type="ECO:0008006" key="6">
    <source>
        <dbReference type="Google" id="ProtNLM"/>
    </source>
</evidence>
<dbReference type="InterPro" id="IPR016084">
    <property type="entry name" value="Haem_Oase-like_multi-hlx"/>
</dbReference>
<feature type="compositionally biased region" description="Basic and acidic residues" evidence="1">
    <location>
        <begin position="1"/>
        <end position="10"/>
    </location>
</feature>
<evidence type="ECO:0000313" key="2">
    <source>
        <dbReference type="EMBL" id="GIG32607.1"/>
    </source>
</evidence>
<dbReference type="AlphaFoldDB" id="A0A7Y9FGB5"/>
<evidence type="ECO:0000256" key="1">
    <source>
        <dbReference type="SAM" id="MobiDB-lite"/>
    </source>
</evidence>
<accession>A0A7Y9FGB5</accession>
<organism evidence="3 4">
    <name type="scientific">Cellulomonas oligotrophica</name>
    <dbReference type="NCBI Taxonomy" id="931536"/>
    <lineage>
        <taxon>Bacteria</taxon>
        <taxon>Bacillati</taxon>
        <taxon>Actinomycetota</taxon>
        <taxon>Actinomycetes</taxon>
        <taxon>Micrococcales</taxon>
        <taxon>Cellulomonadaceae</taxon>
        <taxon>Cellulomonas</taxon>
    </lineage>
</organism>
<evidence type="ECO:0000313" key="3">
    <source>
        <dbReference type="EMBL" id="NYD86502.1"/>
    </source>
</evidence>
<dbReference type="Pfam" id="PF14518">
    <property type="entry name" value="Haem_oxygenas_2"/>
    <property type="match status" value="1"/>
</dbReference>
<reference evidence="3 4" key="1">
    <citation type="submission" date="2020-07" db="EMBL/GenBank/DDBJ databases">
        <title>Sequencing the genomes of 1000 actinobacteria strains.</title>
        <authorList>
            <person name="Klenk H.-P."/>
        </authorList>
    </citation>
    <scope>NUCLEOTIDE SEQUENCE [LARGE SCALE GENOMIC DNA]</scope>
    <source>
        <strain evidence="3 4">DSM 24482</strain>
    </source>
</reference>
<dbReference type="SMART" id="SM01236">
    <property type="entry name" value="Haem_oxygenase_2"/>
    <property type="match status" value="1"/>
</dbReference>